<name>C6PWM3_9CLOT</name>
<proteinExistence type="predicted"/>
<feature type="compositionally biased region" description="Basic and acidic residues" evidence="1">
    <location>
        <begin position="161"/>
        <end position="171"/>
    </location>
</feature>
<evidence type="ECO:0000256" key="1">
    <source>
        <dbReference type="SAM" id="MobiDB-lite"/>
    </source>
</evidence>
<dbReference type="STRING" id="536227.Ccar_08065"/>
<feature type="domain" description="YARHG" evidence="3">
    <location>
        <begin position="178"/>
        <end position="261"/>
    </location>
</feature>
<keyword evidence="5" id="KW-1185">Reference proteome</keyword>
<accession>C6PWM3</accession>
<comment type="caution">
    <text evidence="4">The sequence shown here is derived from an EMBL/GenBank/DDBJ whole genome shotgun (WGS) entry which is preliminary data.</text>
</comment>
<protein>
    <recommendedName>
        <fullName evidence="3">YARHG domain-containing protein</fullName>
    </recommendedName>
</protein>
<evidence type="ECO:0000313" key="4">
    <source>
        <dbReference type="EMBL" id="EET86376.1"/>
    </source>
</evidence>
<dbReference type="Pfam" id="PF13240">
    <property type="entry name" value="Zn_Ribbon_1"/>
    <property type="match status" value="1"/>
</dbReference>
<dbReference type="AlphaFoldDB" id="C6PWM3"/>
<feature type="region of interest" description="Disordered" evidence="1">
    <location>
        <begin position="135"/>
        <end position="179"/>
    </location>
</feature>
<feature type="transmembrane region" description="Helical" evidence="2">
    <location>
        <begin position="111"/>
        <end position="131"/>
    </location>
</feature>
<dbReference type="EMBL" id="ACVI01000056">
    <property type="protein sequence ID" value="EET86376.1"/>
    <property type="molecule type" value="Genomic_DNA"/>
</dbReference>
<dbReference type="Pfam" id="PF13308">
    <property type="entry name" value="YARHG"/>
    <property type="match status" value="1"/>
</dbReference>
<evidence type="ECO:0000259" key="3">
    <source>
        <dbReference type="SMART" id="SM01324"/>
    </source>
</evidence>
<keyword evidence="2" id="KW-0812">Transmembrane</keyword>
<reference evidence="4 5" key="1">
    <citation type="submission" date="2009-06" db="EMBL/GenBank/DDBJ databases">
        <title>The draft genome of Clostridium carboxidivorans P7.</title>
        <authorList>
            <consortium name="US DOE Joint Genome Institute (JGI-PGF)"/>
            <person name="Lucas S."/>
            <person name="Copeland A."/>
            <person name="Lapidus A."/>
            <person name="Glavina del Rio T."/>
            <person name="Tice H."/>
            <person name="Bruce D."/>
            <person name="Goodwin L."/>
            <person name="Pitluck S."/>
            <person name="Larimer F."/>
            <person name="Land M.L."/>
            <person name="Hauser L."/>
            <person name="Hemme C.L."/>
        </authorList>
    </citation>
    <scope>NUCLEOTIDE SEQUENCE [LARGE SCALE GENOMIC DNA]</scope>
    <source>
        <strain evidence="4 5">P7</strain>
    </source>
</reference>
<evidence type="ECO:0000313" key="5">
    <source>
        <dbReference type="Proteomes" id="UP000004198"/>
    </source>
</evidence>
<evidence type="ECO:0000256" key="2">
    <source>
        <dbReference type="SAM" id="Phobius"/>
    </source>
</evidence>
<dbReference type="PATRIC" id="fig|536227.13.peg.1696"/>
<dbReference type="Proteomes" id="UP000004198">
    <property type="component" value="Unassembled WGS sequence"/>
</dbReference>
<dbReference type="InterPro" id="IPR025582">
    <property type="entry name" value="YARHG_dom"/>
</dbReference>
<dbReference type="InterPro" id="IPR026870">
    <property type="entry name" value="Zinc_ribbon_dom"/>
</dbReference>
<dbReference type="InterPro" id="IPR038434">
    <property type="entry name" value="YARHG_sf"/>
</dbReference>
<organism evidence="4 5">
    <name type="scientific">Clostridium carboxidivorans P7</name>
    <dbReference type="NCBI Taxonomy" id="536227"/>
    <lineage>
        <taxon>Bacteria</taxon>
        <taxon>Bacillati</taxon>
        <taxon>Bacillota</taxon>
        <taxon>Clostridia</taxon>
        <taxon>Eubacteriales</taxon>
        <taxon>Clostridiaceae</taxon>
        <taxon>Clostridium</taxon>
    </lineage>
</organism>
<dbReference type="SMART" id="SM01324">
    <property type="entry name" value="YARHG"/>
    <property type="match status" value="1"/>
</dbReference>
<sequence>MGKCRKCGYELSSKDKFCPSCGAKHKIEEDNINRNIEDNIIKDTIKNEDNSDGNTIVEKGEYVEFIEHKEKINYDDNTINMKSNIHEFDKVEDESEPGIDNLKSRGIKLKALAAAIVLVFFVGFGITYMHLNKGKNNNPSVSNSSNKQTTYNNEKTSTKQNTEKDSKTQTEEKDEDSNEYILPYSNKRPITKNDLKGLSKKQLQLARNEIFARHGYVFGEPFKNYFKSKSWYKEDKNFTGEGKQLSALERHNIKVIITQEGGKVAPGYDSDYKESDYAN</sequence>
<dbReference type="OrthoDB" id="517663at2"/>
<dbReference type="eggNOG" id="COG4640">
    <property type="taxonomic scope" value="Bacteria"/>
</dbReference>
<feature type="compositionally biased region" description="Low complexity" evidence="1">
    <location>
        <begin position="135"/>
        <end position="147"/>
    </location>
</feature>
<dbReference type="RefSeq" id="WP_007062075.1">
    <property type="nucleotide sequence ID" value="NZ_ACVI01000056.1"/>
</dbReference>
<feature type="compositionally biased region" description="Polar residues" evidence="1">
    <location>
        <begin position="148"/>
        <end position="160"/>
    </location>
</feature>
<dbReference type="Gene3D" id="1.20.58.1690">
    <property type="match status" value="1"/>
</dbReference>
<dbReference type="KEGG" id="cck:Ccar_08065"/>
<keyword evidence="2" id="KW-1133">Transmembrane helix</keyword>
<keyword evidence="2" id="KW-0472">Membrane</keyword>
<gene>
    <name evidence="4" type="ORF">CcarbDRAFT_3190</name>
</gene>